<evidence type="ECO:0000313" key="1">
    <source>
        <dbReference type="EMBL" id="SCA80159.1"/>
    </source>
</evidence>
<protein>
    <submittedName>
        <fullName evidence="1">Uncharacterized protein</fullName>
    </submittedName>
</protein>
<sequence length="90" mass="10246">MNVNQVLNEVESIIKPMKRIDAMLTPEECRLYERYSVEQVQAMAMATPAVKQPENALQDVTGDYIINPVLGKITPITEEEKDYLSQYLKG</sequence>
<dbReference type="EMBL" id="LT603033">
    <property type="protein sequence ID" value="SCA80159.1"/>
    <property type="molecule type" value="Genomic_DNA"/>
</dbReference>
<accession>A0A1C3S6J8</accession>
<gene>
    <name evidence="1" type="ORF">PSLUR01_00182</name>
</gene>
<reference evidence="1 2" key="1">
    <citation type="submission" date="2016-07" db="EMBL/GenBank/DDBJ databases">
        <authorList>
            <person name="Millard A."/>
        </authorList>
    </citation>
    <scope>NUCLEOTIDE SEQUENCE [LARGE SCALE GENOMIC DNA]</scope>
</reference>
<evidence type="ECO:0000313" key="2">
    <source>
        <dbReference type="Proteomes" id="UP000279386"/>
    </source>
</evidence>
<name>A0A1C3S6J8_9CAUD</name>
<proteinExistence type="predicted"/>
<organism evidence="1 2">
    <name type="scientific">Escherichia phage vB_Eco_slurp01</name>
    <dbReference type="NCBI Taxonomy" id="1874688"/>
    <lineage>
        <taxon>Viruses</taxon>
        <taxon>Duplodnaviria</taxon>
        <taxon>Heunggongvirae</taxon>
        <taxon>Uroviricota</taxon>
        <taxon>Caudoviricetes</taxon>
        <taxon>Asteriusvirus</taxon>
        <taxon>Asteriusvirus PBECO4</taxon>
    </lineage>
</organism>
<dbReference type="Proteomes" id="UP000279386">
    <property type="component" value="Segment"/>
</dbReference>